<dbReference type="InterPro" id="IPR027417">
    <property type="entry name" value="P-loop_NTPase"/>
</dbReference>
<dbReference type="EMBL" id="BARS01032949">
    <property type="protein sequence ID" value="GAG20332.1"/>
    <property type="molecule type" value="Genomic_DNA"/>
</dbReference>
<dbReference type="Pfam" id="PF13481">
    <property type="entry name" value="AAA_25"/>
    <property type="match status" value="1"/>
</dbReference>
<feature type="non-terminal residue" evidence="1">
    <location>
        <position position="145"/>
    </location>
</feature>
<comment type="caution">
    <text evidence="1">The sequence shown here is derived from an EMBL/GenBank/DDBJ whole genome shotgun (WGS) entry which is preliminary data.</text>
</comment>
<proteinExistence type="predicted"/>
<protein>
    <submittedName>
        <fullName evidence="1">Uncharacterized protein</fullName>
    </submittedName>
</protein>
<dbReference type="Gene3D" id="3.40.50.300">
    <property type="entry name" value="P-loop containing nucleotide triphosphate hydrolases"/>
    <property type="match status" value="1"/>
</dbReference>
<organism evidence="1">
    <name type="scientific">marine sediment metagenome</name>
    <dbReference type="NCBI Taxonomy" id="412755"/>
    <lineage>
        <taxon>unclassified sequences</taxon>
        <taxon>metagenomes</taxon>
        <taxon>ecological metagenomes</taxon>
    </lineage>
</organism>
<gene>
    <name evidence="1" type="ORF">S01H1_51080</name>
</gene>
<name>X0WAU1_9ZZZZ</name>
<dbReference type="AlphaFoldDB" id="X0WAU1"/>
<accession>X0WAU1</accession>
<sequence>MKSTLIKRVTKLLDIGLTHSQSELMRLVSIEDHRGVAIFRIPIGVTSLEDMWSVLLEICEKNNIKCRKADKFASLSELDDLLSGIEWLWQDWIPLGFLTLLVGDPGGGKSMAALDWARITICGEKFPMAEKGSKKECVLWIEAEA</sequence>
<reference evidence="1" key="1">
    <citation type="journal article" date="2014" name="Front. Microbiol.">
        <title>High frequency of phylogenetically diverse reductive dehalogenase-homologous genes in deep subseafloor sedimentary metagenomes.</title>
        <authorList>
            <person name="Kawai M."/>
            <person name="Futagami T."/>
            <person name="Toyoda A."/>
            <person name="Takaki Y."/>
            <person name="Nishi S."/>
            <person name="Hori S."/>
            <person name="Arai W."/>
            <person name="Tsubouchi T."/>
            <person name="Morono Y."/>
            <person name="Uchiyama I."/>
            <person name="Ito T."/>
            <person name="Fujiyama A."/>
            <person name="Inagaki F."/>
            <person name="Takami H."/>
        </authorList>
    </citation>
    <scope>NUCLEOTIDE SEQUENCE</scope>
    <source>
        <strain evidence="1">Expedition CK06-06</strain>
    </source>
</reference>
<evidence type="ECO:0000313" key="1">
    <source>
        <dbReference type="EMBL" id="GAG20332.1"/>
    </source>
</evidence>